<name>A0A699QX17_TANCI</name>
<gene>
    <name evidence="2" type="ORF">Tci_849788</name>
</gene>
<sequence>GPRAAEQSRHPGQRAKAARAAVRPQVVRREKSGVQQRQQAGPQAAAHQPLGAAPAGGKGQQRPGRQHQRIGQSKEGFGGERHGVGQGGNCLKPTPPPPTPASPHRAKRPPRRVKRRIGQGEVMRTHGGVGRTLW</sequence>
<reference evidence="2" key="1">
    <citation type="journal article" date="2019" name="Sci. Rep.">
        <title>Draft genome of Tanacetum cinerariifolium, the natural source of mosquito coil.</title>
        <authorList>
            <person name="Yamashiro T."/>
            <person name="Shiraishi A."/>
            <person name="Satake H."/>
            <person name="Nakayama K."/>
        </authorList>
    </citation>
    <scope>NUCLEOTIDE SEQUENCE</scope>
</reference>
<organism evidence="2">
    <name type="scientific">Tanacetum cinerariifolium</name>
    <name type="common">Dalmatian daisy</name>
    <name type="synonym">Chrysanthemum cinerariifolium</name>
    <dbReference type="NCBI Taxonomy" id="118510"/>
    <lineage>
        <taxon>Eukaryota</taxon>
        <taxon>Viridiplantae</taxon>
        <taxon>Streptophyta</taxon>
        <taxon>Embryophyta</taxon>
        <taxon>Tracheophyta</taxon>
        <taxon>Spermatophyta</taxon>
        <taxon>Magnoliopsida</taxon>
        <taxon>eudicotyledons</taxon>
        <taxon>Gunneridae</taxon>
        <taxon>Pentapetalae</taxon>
        <taxon>asterids</taxon>
        <taxon>campanulids</taxon>
        <taxon>Asterales</taxon>
        <taxon>Asteraceae</taxon>
        <taxon>Asteroideae</taxon>
        <taxon>Anthemideae</taxon>
        <taxon>Anthemidinae</taxon>
        <taxon>Tanacetum</taxon>
    </lineage>
</organism>
<evidence type="ECO:0000256" key="1">
    <source>
        <dbReference type="SAM" id="MobiDB-lite"/>
    </source>
</evidence>
<feature type="compositionally biased region" description="Low complexity" evidence="1">
    <location>
        <begin position="33"/>
        <end position="53"/>
    </location>
</feature>
<proteinExistence type="predicted"/>
<accession>A0A699QX17</accession>
<protein>
    <submittedName>
        <fullName evidence="2">Uncharacterized protein</fullName>
    </submittedName>
</protein>
<feature type="non-terminal residue" evidence="2">
    <location>
        <position position="1"/>
    </location>
</feature>
<dbReference type="EMBL" id="BKCJ011062737">
    <property type="protein sequence ID" value="GFC77818.1"/>
    <property type="molecule type" value="Genomic_DNA"/>
</dbReference>
<dbReference type="AlphaFoldDB" id="A0A699QX17"/>
<evidence type="ECO:0000313" key="2">
    <source>
        <dbReference type="EMBL" id="GFC77818.1"/>
    </source>
</evidence>
<feature type="compositionally biased region" description="Basic residues" evidence="1">
    <location>
        <begin position="104"/>
        <end position="117"/>
    </location>
</feature>
<feature type="region of interest" description="Disordered" evidence="1">
    <location>
        <begin position="1"/>
        <end position="134"/>
    </location>
</feature>
<comment type="caution">
    <text evidence="2">The sequence shown here is derived from an EMBL/GenBank/DDBJ whole genome shotgun (WGS) entry which is preliminary data.</text>
</comment>